<keyword evidence="3" id="KW-1185">Reference proteome</keyword>
<feature type="compositionally biased region" description="Basic and acidic residues" evidence="1">
    <location>
        <begin position="52"/>
        <end position="63"/>
    </location>
</feature>
<dbReference type="AlphaFoldDB" id="A0A267GST9"/>
<dbReference type="EMBL" id="NIVC01000166">
    <property type="protein sequence ID" value="PAA89078.1"/>
    <property type="molecule type" value="Genomic_DNA"/>
</dbReference>
<protein>
    <submittedName>
        <fullName evidence="2">Uncharacterized protein</fullName>
    </submittedName>
</protein>
<organism evidence="2 3">
    <name type="scientific">Macrostomum lignano</name>
    <dbReference type="NCBI Taxonomy" id="282301"/>
    <lineage>
        <taxon>Eukaryota</taxon>
        <taxon>Metazoa</taxon>
        <taxon>Spiralia</taxon>
        <taxon>Lophotrochozoa</taxon>
        <taxon>Platyhelminthes</taxon>
        <taxon>Rhabditophora</taxon>
        <taxon>Macrostomorpha</taxon>
        <taxon>Macrostomida</taxon>
        <taxon>Macrostomidae</taxon>
        <taxon>Macrostomum</taxon>
    </lineage>
</organism>
<feature type="compositionally biased region" description="Polar residues" evidence="1">
    <location>
        <begin position="10"/>
        <end position="19"/>
    </location>
</feature>
<reference evidence="2 3" key="1">
    <citation type="submission" date="2017-06" db="EMBL/GenBank/DDBJ databases">
        <title>A platform for efficient transgenesis in Macrostomum lignano, a flatworm model organism for stem cell research.</title>
        <authorList>
            <person name="Berezikov E."/>
        </authorList>
    </citation>
    <scope>NUCLEOTIDE SEQUENCE [LARGE SCALE GENOMIC DNA]</scope>
    <source>
        <strain evidence="2">DV1</strain>
        <tissue evidence="2">Whole organism</tissue>
    </source>
</reference>
<evidence type="ECO:0000313" key="2">
    <source>
        <dbReference type="EMBL" id="PAA89078.1"/>
    </source>
</evidence>
<feature type="non-terminal residue" evidence="2">
    <location>
        <position position="1"/>
    </location>
</feature>
<accession>A0A267GST9</accession>
<proteinExistence type="predicted"/>
<gene>
    <name evidence="2" type="ORF">BOX15_Mlig014909g1</name>
</gene>
<name>A0A267GST9_9PLAT</name>
<feature type="compositionally biased region" description="Basic and acidic residues" evidence="1">
    <location>
        <begin position="20"/>
        <end position="30"/>
    </location>
</feature>
<sequence>SDLAKKRKPASSTEQSTTVDTEKQKSKELSLPKTETVQVEVAGNLDDASPPDEPKKMETCDEK</sequence>
<feature type="region of interest" description="Disordered" evidence="1">
    <location>
        <begin position="1"/>
        <end position="63"/>
    </location>
</feature>
<evidence type="ECO:0000256" key="1">
    <source>
        <dbReference type="SAM" id="MobiDB-lite"/>
    </source>
</evidence>
<dbReference type="Proteomes" id="UP000215902">
    <property type="component" value="Unassembled WGS sequence"/>
</dbReference>
<evidence type="ECO:0000313" key="3">
    <source>
        <dbReference type="Proteomes" id="UP000215902"/>
    </source>
</evidence>
<comment type="caution">
    <text evidence="2">The sequence shown here is derived from an EMBL/GenBank/DDBJ whole genome shotgun (WGS) entry which is preliminary data.</text>
</comment>